<dbReference type="CDD" id="cd02440">
    <property type="entry name" value="AdoMet_MTases"/>
    <property type="match status" value="1"/>
</dbReference>
<organism evidence="1 2">
    <name type="scientific">Candidatus Nealsonbacteria bacterium CG08_land_8_20_14_0_20_36_22</name>
    <dbReference type="NCBI Taxonomy" id="1974704"/>
    <lineage>
        <taxon>Bacteria</taxon>
        <taxon>Candidatus Nealsoniibacteriota</taxon>
    </lineage>
</organism>
<dbReference type="AlphaFoldDB" id="A0A2H0YNP0"/>
<dbReference type="Pfam" id="PF07021">
    <property type="entry name" value="MetW"/>
    <property type="match status" value="1"/>
</dbReference>
<dbReference type="SUPFAM" id="SSF53335">
    <property type="entry name" value="S-adenosyl-L-methionine-dependent methyltransferases"/>
    <property type="match status" value="1"/>
</dbReference>
<sequence length="219" mass="25473">MRDNRNYNWKEEVSERPEYSYIEQWITPESKVVDLGCGDCSLLTILKKKKNIFEFGIDISESGIAVCKKKGLGGRAGRIDVKLEDIPDNSFDFSLCNITLQMVMYPEILLQEMKRISRYQIISFPNFAFFKNRLELLLKGRMPKTMLGGYNWYNTGHIHQLSIKDFREFCSNNGLKIIDVAFINKEKTIKGNIAGFLEKFWPNFFASIVIYLCTKQYAL</sequence>
<evidence type="ECO:0000313" key="2">
    <source>
        <dbReference type="Proteomes" id="UP000231472"/>
    </source>
</evidence>
<dbReference type="EMBL" id="PEYC01000032">
    <property type="protein sequence ID" value="PIS40080.1"/>
    <property type="molecule type" value="Genomic_DNA"/>
</dbReference>
<reference evidence="2" key="1">
    <citation type="submission" date="2017-09" db="EMBL/GenBank/DDBJ databases">
        <title>Depth-based differentiation of microbial function through sediment-hosted aquifers and enrichment of novel symbionts in the deep terrestrial subsurface.</title>
        <authorList>
            <person name="Probst A.J."/>
            <person name="Ladd B."/>
            <person name="Jarett J.K."/>
            <person name="Geller-Mcgrath D.E."/>
            <person name="Sieber C.M.K."/>
            <person name="Emerson J.B."/>
            <person name="Anantharaman K."/>
            <person name="Thomas B.C."/>
            <person name="Malmstrom R."/>
            <person name="Stieglmeier M."/>
            <person name="Klingl A."/>
            <person name="Woyke T."/>
            <person name="Ryan C.M."/>
            <person name="Banfield J.F."/>
        </authorList>
    </citation>
    <scope>NUCLEOTIDE SEQUENCE [LARGE SCALE GENOMIC DNA]</scope>
</reference>
<gene>
    <name evidence="1" type="ORF">COT32_01680</name>
</gene>
<proteinExistence type="predicted"/>
<dbReference type="Proteomes" id="UP000231472">
    <property type="component" value="Unassembled WGS sequence"/>
</dbReference>
<protein>
    <submittedName>
        <fullName evidence="1">Methionine biosynthesis protein MetW</fullName>
    </submittedName>
</protein>
<dbReference type="InterPro" id="IPR010743">
    <property type="entry name" value="Methionine_synth_MetW"/>
</dbReference>
<accession>A0A2H0YNP0</accession>
<comment type="caution">
    <text evidence="1">The sequence shown here is derived from an EMBL/GenBank/DDBJ whole genome shotgun (WGS) entry which is preliminary data.</text>
</comment>
<dbReference type="Gene3D" id="3.40.50.150">
    <property type="entry name" value="Vaccinia Virus protein VP39"/>
    <property type="match status" value="1"/>
</dbReference>
<dbReference type="InterPro" id="IPR029063">
    <property type="entry name" value="SAM-dependent_MTases_sf"/>
</dbReference>
<name>A0A2H0YNP0_9BACT</name>
<evidence type="ECO:0000313" key="1">
    <source>
        <dbReference type="EMBL" id="PIS40080.1"/>
    </source>
</evidence>